<evidence type="ECO:0000313" key="10">
    <source>
        <dbReference type="Proteomes" id="UP000292120"/>
    </source>
</evidence>
<keyword evidence="5 6" id="KW-0482">Metalloprotease</keyword>
<evidence type="ECO:0000313" key="9">
    <source>
        <dbReference type="EMBL" id="TBO29277.1"/>
    </source>
</evidence>
<keyword evidence="1 6" id="KW-0645">Protease</keyword>
<dbReference type="Pfam" id="PF01435">
    <property type="entry name" value="Peptidase_M48"/>
    <property type="match status" value="1"/>
</dbReference>
<sequence length="322" mass="34775">MNPNRFALCFKPAVATLAVAAALAGATPGAWAREGVEVGKQSGFTRLVSADQVEQAAAAQYTQMTTQASQQGVLLPANHPQSVRLRAIAQRMIPFALEWNKRAPQWRWEVSVVQSKELNAFCMPGGKIVFYTGILEQLKLTDDEVAMIMGHEMAHALREHARERMGKTAATRIGANLLSGLLGLGSVGDTVLNMGGQLLTLKFSREDESEADLVGMELAARTGYDPRAGVSLWNKMAAASKGAPPQFLSTHPSSSTRIQEIQANLGKVQPLFERAPKPAQRWDAPSRTGGLQGGEVLAYWGRAVQSPLAERQEMGAFHGHAH</sequence>
<comment type="similarity">
    <text evidence="6">Belongs to the peptidase M48 family.</text>
</comment>
<feature type="domain" description="Peptidase M48" evidence="8">
    <location>
        <begin position="84"/>
        <end position="263"/>
    </location>
</feature>
<dbReference type="GO" id="GO:0004222">
    <property type="term" value="F:metalloendopeptidase activity"/>
    <property type="evidence" value="ECO:0007669"/>
    <property type="project" value="InterPro"/>
</dbReference>
<protein>
    <submittedName>
        <fullName evidence="9">M48 family peptidase</fullName>
    </submittedName>
</protein>
<organism evidence="9 10">
    <name type="scientific">Aquabacterium lacunae</name>
    <dbReference type="NCBI Taxonomy" id="2528630"/>
    <lineage>
        <taxon>Bacteria</taxon>
        <taxon>Pseudomonadati</taxon>
        <taxon>Pseudomonadota</taxon>
        <taxon>Betaproteobacteria</taxon>
        <taxon>Burkholderiales</taxon>
        <taxon>Aquabacterium</taxon>
    </lineage>
</organism>
<keyword evidence="10" id="KW-1185">Reference proteome</keyword>
<gene>
    <name evidence="9" type="ORF">EYS42_12770</name>
</gene>
<comment type="caution">
    <text evidence="9">The sequence shown here is derived from an EMBL/GenBank/DDBJ whole genome shotgun (WGS) entry which is preliminary data.</text>
</comment>
<dbReference type="Gene3D" id="3.30.2010.10">
    <property type="entry name" value="Metalloproteases ('zincins'), catalytic domain"/>
    <property type="match status" value="1"/>
</dbReference>
<evidence type="ECO:0000256" key="5">
    <source>
        <dbReference type="ARBA" id="ARBA00023049"/>
    </source>
</evidence>
<dbReference type="RefSeq" id="WP_130968573.1">
    <property type="nucleotide sequence ID" value="NZ_SIXI01000005.1"/>
</dbReference>
<evidence type="ECO:0000256" key="6">
    <source>
        <dbReference type="RuleBase" id="RU003983"/>
    </source>
</evidence>
<name>A0A4Q9H096_9BURK</name>
<dbReference type="InterPro" id="IPR001915">
    <property type="entry name" value="Peptidase_M48"/>
</dbReference>
<keyword evidence="4 6" id="KW-0862">Zinc</keyword>
<accession>A0A4Q9H096</accession>
<dbReference type="EMBL" id="SIXI01000005">
    <property type="protein sequence ID" value="TBO29277.1"/>
    <property type="molecule type" value="Genomic_DNA"/>
</dbReference>
<evidence type="ECO:0000256" key="1">
    <source>
        <dbReference type="ARBA" id="ARBA00022670"/>
    </source>
</evidence>
<dbReference type="AlphaFoldDB" id="A0A4Q9H096"/>
<dbReference type="OrthoDB" id="9810445at2"/>
<feature type="signal peptide" evidence="7">
    <location>
        <begin position="1"/>
        <end position="32"/>
    </location>
</feature>
<dbReference type="GO" id="GO:0046872">
    <property type="term" value="F:metal ion binding"/>
    <property type="evidence" value="ECO:0007669"/>
    <property type="project" value="UniProtKB-KW"/>
</dbReference>
<proteinExistence type="inferred from homology"/>
<keyword evidence="3 6" id="KW-0378">Hydrolase</keyword>
<reference evidence="9 10" key="1">
    <citation type="submission" date="2019-02" db="EMBL/GenBank/DDBJ databases">
        <title>Aquabacterium sp. strain KMB7.</title>
        <authorList>
            <person name="Chen W.-M."/>
        </authorList>
    </citation>
    <scope>NUCLEOTIDE SEQUENCE [LARGE SCALE GENOMIC DNA]</scope>
    <source>
        <strain evidence="9 10">KMB7</strain>
    </source>
</reference>
<dbReference type="Proteomes" id="UP000292120">
    <property type="component" value="Unassembled WGS sequence"/>
</dbReference>
<comment type="cofactor">
    <cofactor evidence="6">
        <name>Zn(2+)</name>
        <dbReference type="ChEBI" id="CHEBI:29105"/>
    </cofactor>
    <text evidence="6">Binds 1 zinc ion per subunit.</text>
</comment>
<evidence type="ECO:0000256" key="2">
    <source>
        <dbReference type="ARBA" id="ARBA00022723"/>
    </source>
</evidence>
<evidence type="ECO:0000256" key="4">
    <source>
        <dbReference type="ARBA" id="ARBA00022833"/>
    </source>
</evidence>
<evidence type="ECO:0000256" key="7">
    <source>
        <dbReference type="SAM" id="SignalP"/>
    </source>
</evidence>
<evidence type="ECO:0000256" key="3">
    <source>
        <dbReference type="ARBA" id="ARBA00022801"/>
    </source>
</evidence>
<dbReference type="InterPro" id="IPR051156">
    <property type="entry name" value="Mito/Outer_Membr_Metalloprot"/>
</dbReference>
<keyword evidence="2" id="KW-0479">Metal-binding</keyword>
<dbReference type="PANTHER" id="PTHR22726">
    <property type="entry name" value="METALLOENDOPEPTIDASE OMA1"/>
    <property type="match status" value="1"/>
</dbReference>
<dbReference type="GO" id="GO:0051603">
    <property type="term" value="P:proteolysis involved in protein catabolic process"/>
    <property type="evidence" value="ECO:0007669"/>
    <property type="project" value="TreeGrafter"/>
</dbReference>
<dbReference type="GO" id="GO:0016020">
    <property type="term" value="C:membrane"/>
    <property type="evidence" value="ECO:0007669"/>
    <property type="project" value="TreeGrafter"/>
</dbReference>
<dbReference type="PANTHER" id="PTHR22726:SF1">
    <property type="entry name" value="METALLOENDOPEPTIDASE OMA1, MITOCHONDRIAL"/>
    <property type="match status" value="1"/>
</dbReference>
<keyword evidence="7" id="KW-0732">Signal</keyword>
<feature type="chain" id="PRO_5020483314" evidence="7">
    <location>
        <begin position="33"/>
        <end position="322"/>
    </location>
</feature>
<evidence type="ECO:0000259" key="8">
    <source>
        <dbReference type="Pfam" id="PF01435"/>
    </source>
</evidence>
<dbReference type="CDD" id="cd07331">
    <property type="entry name" value="M48C_Oma1_like"/>
    <property type="match status" value="1"/>
</dbReference>